<sequence length="85" mass="9472">MGSRIWNDMIFFSSGAKALLRPAPTCRSEIYPIHSSLSAKNACFSISFLNSPCLLPSNSVCWPHSAMRRWSSTATALAFWMVDSR</sequence>
<reference evidence="1 2" key="1">
    <citation type="submission" date="2019-03" db="EMBL/GenBank/DDBJ databases">
        <title>First draft genome of Liparis tanakae, snailfish: a comprehensive survey of snailfish specific genes.</title>
        <authorList>
            <person name="Kim W."/>
            <person name="Song I."/>
            <person name="Jeong J.-H."/>
            <person name="Kim D."/>
            <person name="Kim S."/>
            <person name="Ryu S."/>
            <person name="Song J.Y."/>
            <person name="Lee S.K."/>
        </authorList>
    </citation>
    <scope>NUCLEOTIDE SEQUENCE [LARGE SCALE GENOMIC DNA]</scope>
    <source>
        <tissue evidence="1">Muscle</tissue>
    </source>
</reference>
<dbReference type="Proteomes" id="UP000314294">
    <property type="component" value="Unassembled WGS sequence"/>
</dbReference>
<proteinExistence type="predicted"/>
<evidence type="ECO:0000313" key="2">
    <source>
        <dbReference type="Proteomes" id="UP000314294"/>
    </source>
</evidence>
<gene>
    <name evidence="1" type="ORF">EYF80_033508</name>
</gene>
<dbReference type="EMBL" id="SRLO01000432">
    <property type="protein sequence ID" value="TNN56302.1"/>
    <property type="molecule type" value="Genomic_DNA"/>
</dbReference>
<protein>
    <submittedName>
        <fullName evidence="1">Uncharacterized protein</fullName>
    </submittedName>
</protein>
<comment type="caution">
    <text evidence="1">The sequence shown here is derived from an EMBL/GenBank/DDBJ whole genome shotgun (WGS) entry which is preliminary data.</text>
</comment>
<evidence type="ECO:0000313" key="1">
    <source>
        <dbReference type="EMBL" id="TNN56302.1"/>
    </source>
</evidence>
<accession>A0A4Z2GUA9</accession>
<dbReference type="AlphaFoldDB" id="A0A4Z2GUA9"/>
<name>A0A4Z2GUA9_9TELE</name>
<keyword evidence="2" id="KW-1185">Reference proteome</keyword>
<organism evidence="1 2">
    <name type="scientific">Liparis tanakae</name>
    <name type="common">Tanaka's snailfish</name>
    <dbReference type="NCBI Taxonomy" id="230148"/>
    <lineage>
        <taxon>Eukaryota</taxon>
        <taxon>Metazoa</taxon>
        <taxon>Chordata</taxon>
        <taxon>Craniata</taxon>
        <taxon>Vertebrata</taxon>
        <taxon>Euteleostomi</taxon>
        <taxon>Actinopterygii</taxon>
        <taxon>Neopterygii</taxon>
        <taxon>Teleostei</taxon>
        <taxon>Neoteleostei</taxon>
        <taxon>Acanthomorphata</taxon>
        <taxon>Eupercaria</taxon>
        <taxon>Perciformes</taxon>
        <taxon>Cottioidei</taxon>
        <taxon>Cottales</taxon>
        <taxon>Liparidae</taxon>
        <taxon>Liparis</taxon>
    </lineage>
</organism>